<keyword evidence="7 11" id="KW-0479">Metal-binding</keyword>
<evidence type="ECO:0000313" key="13">
    <source>
        <dbReference type="EMBL" id="RVU34965.1"/>
    </source>
</evidence>
<dbReference type="Gene3D" id="2.170.190.11">
    <property type="entry name" value="Molybdopterin biosynthesis moea protein, domain 3"/>
    <property type="match status" value="1"/>
</dbReference>
<dbReference type="GO" id="GO:0005829">
    <property type="term" value="C:cytosol"/>
    <property type="evidence" value="ECO:0007669"/>
    <property type="project" value="TreeGrafter"/>
</dbReference>
<dbReference type="InterPro" id="IPR005111">
    <property type="entry name" value="MoeA_C_domain_IV"/>
</dbReference>
<protein>
    <recommendedName>
        <fullName evidence="11">Molybdopterin molybdenumtransferase</fullName>
        <ecNumber evidence="11">2.10.1.1</ecNumber>
    </recommendedName>
</protein>
<evidence type="ECO:0000313" key="14">
    <source>
        <dbReference type="Proteomes" id="UP000287447"/>
    </source>
</evidence>
<dbReference type="Pfam" id="PF03453">
    <property type="entry name" value="MoeA_N"/>
    <property type="match status" value="1"/>
</dbReference>
<dbReference type="Gene3D" id="2.40.340.10">
    <property type="entry name" value="MoeA, C-terminal, domain IV"/>
    <property type="match status" value="1"/>
</dbReference>
<evidence type="ECO:0000256" key="2">
    <source>
        <dbReference type="ARBA" id="ARBA00002901"/>
    </source>
</evidence>
<evidence type="ECO:0000256" key="4">
    <source>
        <dbReference type="ARBA" id="ARBA00010763"/>
    </source>
</evidence>
<dbReference type="PANTHER" id="PTHR10192:SF5">
    <property type="entry name" value="GEPHYRIN"/>
    <property type="match status" value="1"/>
</dbReference>
<keyword evidence="5 11" id="KW-0500">Molybdenum</keyword>
<dbReference type="SUPFAM" id="SSF63867">
    <property type="entry name" value="MoeA C-terminal domain-like"/>
    <property type="match status" value="1"/>
</dbReference>
<evidence type="ECO:0000256" key="1">
    <source>
        <dbReference type="ARBA" id="ARBA00001946"/>
    </source>
</evidence>
<dbReference type="InterPro" id="IPR038987">
    <property type="entry name" value="MoeA-like"/>
</dbReference>
<organism evidence="13 14">
    <name type="scientific">Hwanghaeella grinnelliae</name>
    <dbReference type="NCBI Taxonomy" id="2500179"/>
    <lineage>
        <taxon>Bacteria</taxon>
        <taxon>Pseudomonadati</taxon>
        <taxon>Pseudomonadota</taxon>
        <taxon>Alphaproteobacteria</taxon>
        <taxon>Rhodospirillales</taxon>
        <taxon>Rhodospirillaceae</taxon>
        <taxon>Hwanghaeella</taxon>
    </lineage>
</organism>
<evidence type="ECO:0000256" key="6">
    <source>
        <dbReference type="ARBA" id="ARBA00022679"/>
    </source>
</evidence>
<accession>A0A437QKD1</accession>
<dbReference type="GO" id="GO:0046872">
    <property type="term" value="F:metal ion binding"/>
    <property type="evidence" value="ECO:0007669"/>
    <property type="project" value="UniProtKB-UniRule"/>
</dbReference>
<dbReference type="NCBIfam" id="NF045515">
    <property type="entry name" value="Glp_gephyrin"/>
    <property type="match status" value="1"/>
</dbReference>
<keyword evidence="9 11" id="KW-0501">Molybdenum cofactor biosynthesis</keyword>
<dbReference type="GO" id="GO:0006777">
    <property type="term" value="P:Mo-molybdopterin cofactor biosynthetic process"/>
    <property type="evidence" value="ECO:0007669"/>
    <property type="project" value="UniProtKB-UniRule"/>
</dbReference>
<comment type="pathway">
    <text evidence="3 11">Cofactor biosynthesis; molybdopterin biosynthesis.</text>
</comment>
<dbReference type="FunFam" id="3.40.980.10:FF:000004">
    <property type="entry name" value="Molybdopterin molybdenumtransferase"/>
    <property type="match status" value="1"/>
</dbReference>
<dbReference type="OrthoDB" id="9804758at2"/>
<sequence length="428" mass="44921">MAQLSDDCFAFDGPLLPLDDALAQLAERVRPVVGEAAVSLTDAVGRVLARDIAAAQNVPPYRNSAVDGYAVYFDDLSTDQPTDLPVIGRVAAGHPLDGPAPRGKAVRIFTGAPVPDGENGGPDTVMMQEDCVERAGIVTLQPGIKCGANLRDAGEDVAAGDILLKAGHRLTPADIGLLATQGLLTVQCFARLRVALLSTGDEIVEPGQPLPPGRLYDSNRLMLRALLSSMGGEVMDLGIQQDDRAGITDALERAVAGADAVVTSGGMSMGEEDHIKAAIEAQGRVDFWRLAIKPGRPVGLGQVSAGDGRSVPIVGLPGNPVAAFTTFALVGRPLLQGLAGQAVRAPHRMRAVAGFDYKKKRDRREFVRARISGYDDAGMPIVEKFGRSGAAILTSLVGADGFVELGEDVERLEKGQSVAYLPFSELMG</sequence>
<dbReference type="EC" id="2.10.1.1" evidence="11"/>
<comment type="catalytic activity">
    <reaction evidence="10">
        <text>adenylyl-molybdopterin + molybdate = Mo-molybdopterin + AMP + H(+)</text>
        <dbReference type="Rhea" id="RHEA:35047"/>
        <dbReference type="ChEBI" id="CHEBI:15378"/>
        <dbReference type="ChEBI" id="CHEBI:36264"/>
        <dbReference type="ChEBI" id="CHEBI:62727"/>
        <dbReference type="ChEBI" id="CHEBI:71302"/>
        <dbReference type="ChEBI" id="CHEBI:456215"/>
        <dbReference type="EC" id="2.10.1.1"/>
    </reaction>
</comment>
<evidence type="ECO:0000256" key="10">
    <source>
        <dbReference type="ARBA" id="ARBA00047317"/>
    </source>
</evidence>
<dbReference type="GO" id="GO:0061599">
    <property type="term" value="F:molybdopterin molybdotransferase activity"/>
    <property type="evidence" value="ECO:0007669"/>
    <property type="project" value="UniProtKB-UniRule"/>
</dbReference>
<dbReference type="SUPFAM" id="SSF53218">
    <property type="entry name" value="Molybdenum cofactor biosynthesis proteins"/>
    <property type="match status" value="1"/>
</dbReference>
<dbReference type="InterPro" id="IPR001453">
    <property type="entry name" value="MoaB/Mog_dom"/>
</dbReference>
<dbReference type="RefSeq" id="WP_127767286.1">
    <property type="nucleotide sequence ID" value="NZ_SADE01000003.1"/>
</dbReference>
<evidence type="ECO:0000256" key="8">
    <source>
        <dbReference type="ARBA" id="ARBA00022842"/>
    </source>
</evidence>
<dbReference type="Pfam" id="PF00994">
    <property type="entry name" value="MoCF_biosynth"/>
    <property type="match status" value="1"/>
</dbReference>
<feature type="domain" description="MoaB/Mog" evidence="12">
    <location>
        <begin position="195"/>
        <end position="337"/>
    </location>
</feature>
<evidence type="ECO:0000256" key="7">
    <source>
        <dbReference type="ARBA" id="ARBA00022723"/>
    </source>
</evidence>
<dbReference type="CDD" id="cd00887">
    <property type="entry name" value="MoeA"/>
    <property type="match status" value="1"/>
</dbReference>
<comment type="similarity">
    <text evidence="4 11">Belongs to the MoeA family.</text>
</comment>
<gene>
    <name evidence="13" type="ORF">EOI86_19215</name>
</gene>
<keyword evidence="6 11" id="KW-0808">Transferase</keyword>
<dbReference type="InterPro" id="IPR008284">
    <property type="entry name" value="MoCF_biosynth_CS"/>
</dbReference>
<dbReference type="InterPro" id="IPR005110">
    <property type="entry name" value="MoeA_linker/N"/>
</dbReference>
<evidence type="ECO:0000256" key="11">
    <source>
        <dbReference type="RuleBase" id="RU365090"/>
    </source>
</evidence>
<keyword evidence="8 11" id="KW-0460">Magnesium</keyword>
<evidence type="ECO:0000259" key="12">
    <source>
        <dbReference type="SMART" id="SM00852"/>
    </source>
</evidence>
<dbReference type="Pfam" id="PF03454">
    <property type="entry name" value="MoeA_C"/>
    <property type="match status" value="1"/>
</dbReference>
<name>A0A437QKD1_9PROT</name>
<comment type="function">
    <text evidence="2 11">Catalyzes the insertion of molybdate into adenylated molybdopterin with the concomitant release of AMP.</text>
</comment>
<comment type="caution">
    <text evidence="13">The sequence shown here is derived from an EMBL/GenBank/DDBJ whole genome shotgun (WGS) entry which is preliminary data.</text>
</comment>
<dbReference type="NCBIfam" id="TIGR00177">
    <property type="entry name" value="molyb_syn"/>
    <property type="match status" value="1"/>
</dbReference>
<dbReference type="EMBL" id="SADE01000003">
    <property type="protein sequence ID" value="RVU34965.1"/>
    <property type="molecule type" value="Genomic_DNA"/>
</dbReference>
<dbReference type="PROSITE" id="PS01079">
    <property type="entry name" value="MOCF_BIOSYNTHESIS_2"/>
    <property type="match status" value="1"/>
</dbReference>
<dbReference type="InterPro" id="IPR036688">
    <property type="entry name" value="MoeA_C_domain_IV_sf"/>
</dbReference>
<dbReference type="AlphaFoldDB" id="A0A437QKD1"/>
<dbReference type="SUPFAM" id="SSF63882">
    <property type="entry name" value="MoeA N-terminal region -like"/>
    <property type="match status" value="1"/>
</dbReference>
<reference evidence="14" key="1">
    <citation type="submission" date="2019-01" db="EMBL/GenBank/DDBJ databases">
        <title>Gri0909 isolated from a small marine red alga.</title>
        <authorList>
            <person name="Kim J."/>
            <person name="Jeong S.E."/>
            <person name="Jeon C.O."/>
        </authorList>
    </citation>
    <scope>NUCLEOTIDE SEQUENCE [LARGE SCALE GENOMIC DNA]</scope>
    <source>
        <strain evidence="14">Gri0909</strain>
    </source>
</reference>
<proteinExistence type="inferred from homology"/>
<dbReference type="Gene3D" id="3.40.980.10">
    <property type="entry name" value="MoaB/Mog-like domain"/>
    <property type="match status" value="1"/>
</dbReference>
<dbReference type="SMART" id="SM00852">
    <property type="entry name" value="MoCF_biosynth"/>
    <property type="match status" value="1"/>
</dbReference>
<evidence type="ECO:0000256" key="5">
    <source>
        <dbReference type="ARBA" id="ARBA00022505"/>
    </source>
</evidence>
<dbReference type="Proteomes" id="UP000287447">
    <property type="component" value="Unassembled WGS sequence"/>
</dbReference>
<dbReference type="UniPathway" id="UPA00344"/>
<evidence type="ECO:0000256" key="3">
    <source>
        <dbReference type="ARBA" id="ARBA00005046"/>
    </source>
</evidence>
<evidence type="ECO:0000256" key="9">
    <source>
        <dbReference type="ARBA" id="ARBA00023150"/>
    </source>
</evidence>
<dbReference type="InterPro" id="IPR036425">
    <property type="entry name" value="MoaB/Mog-like_dom_sf"/>
</dbReference>
<dbReference type="InterPro" id="IPR036135">
    <property type="entry name" value="MoeA_linker/N_sf"/>
</dbReference>
<dbReference type="PANTHER" id="PTHR10192">
    <property type="entry name" value="MOLYBDOPTERIN BIOSYNTHESIS PROTEIN"/>
    <property type="match status" value="1"/>
</dbReference>
<keyword evidence="14" id="KW-1185">Reference proteome</keyword>
<dbReference type="Gene3D" id="3.90.105.10">
    <property type="entry name" value="Molybdopterin biosynthesis moea protein, domain 2"/>
    <property type="match status" value="1"/>
</dbReference>
<comment type="cofactor">
    <cofactor evidence="1 11">
        <name>Mg(2+)</name>
        <dbReference type="ChEBI" id="CHEBI:18420"/>
    </cofactor>
</comment>